<organism evidence="1 2">
    <name type="scientific">Amazona aestiva</name>
    <name type="common">Blue-fronted Amazon parrot</name>
    <dbReference type="NCBI Taxonomy" id="12930"/>
    <lineage>
        <taxon>Eukaryota</taxon>
        <taxon>Metazoa</taxon>
        <taxon>Chordata</taxon>
        <taxon>Craniata</taxon>
        <taxon>Vertebrata</taxon>
        <taxon>Euteleostomi</taxon>
        <taxon>Archelosauria</taxon>
        <taxon>Archosauria</taxon>
        <taxon>Dinosauria</taxon>
        <taxon>Saurischia</taxon>
        <taxon>Theropoda</taxon>
        <taxon>Coelurosauria</taxon>
        <taxon>Aves</taxon>
        <taxon>Neognathae</taxon>
        <taxon>Neoaves</taxon>
        <taxon>Telluraves</taxon>
        <taxon>Australaves</taxon>
        <taxon>Psittaciformes</taxon>
        <taxon>Psittacidae</taxon>
        <taxon>Amazona</taxon>
    </lineage>
</organism>
<name>A0A0Q3PKZ5_AMAAE</name>
<evidence type="ECO:0000313" key="1">
    <source>
        <dbReference type="EMBL" id="KQK81659.1"/>
    </source>
</evidence>
<sequence length="71" mass="8457">MVQPRSVRIHANKEKQKRLDYETNCGSNQAEESFYQNEIETFSTSFWKDTYPDQPIAHPPECCQEMQKLQF</sequence>
<gene>
    <name evidence="1" type="ORF">AAES_78368</name>
</gene>
<dbReference type="AlphaFoldDB" id="A0A0Q3PKZ5"/>
<dbReference type="EMBL" id="LMAW01002226">
    <property type="protein sequence ID" value="KQK81659.1"/>
    <property type="molecule type" value="Genomic_DNA"/>
</dbReference>
<protein>
    <submittedName>
        <fullName evidence="1">Uncharacterized protein</fullName>
    </submittedName>
</protein>
<keyword evidence="2" id="KW-1185">Reference proteome</keyword>
<comment type="caution">
    <text evidence="1">The sequence shown here is derived from an EMBL/GenBank/DDBJ whole genome shotgun (WGS) entry which is preliminary data.</text>
</comment>
<accession>A0A0Q3PKZ5</accession>
<evidence type="ECO:0000313" key="2">
    <source>
        <dbReference type="Proteomes" id="UP000051836"/>
    </source>
</evidence>
<reference evidence="1 2" key="1">
    <citation type="submission" date="2015-10" db="EMBL/GenBank/DDBJ databases">
        <authorList>
            <person name="Gilbert D.G."/>
        </authorList>
    </citation>
    <scope>NUCLEOTIDE SEQUENCE [LARGE SCALE GENOMIC DNA]</scope>
    <source>
        <strain evidence="1">FVVF132</strain>
    </source>
</reference>
<dbReference type="Proteomes" id="UP000051836">
    <property type="component" value="Unassembled WGS sequence"/>
</dbReference>
<proteinExistence type="predicted"/>